<name>A0A388L4H4_CHABU</name>
<dbReference type="OrthoDB" id="2017782at2759"/>
<dbReference type="Gene3D" id="1.25.10.10">
    <property type="entry name" value="Leucine-rich Repeat Variant"/>
    <property type="match status" value="1"/>
</dbReference>
<dbReference type="PROSITE" id="PS50089">
    <property type="entry name" value="ZF_RING_2"/>
    <property type="match status" value="2"/>
</dbReference>
<protein>
    <recommendedName>
        <fullName evidence="3">RING-type domain-containing protein</fullName>
    </recommendedName>
</protein>
<dbReference type="InterPro" id="IPR016024">
    <property type="entry name" value="ARM-type_fold"/>
</dbReference>
<dbReference type="InterPro" id="IPR013083">
    <property type="entry name" value="Znf_RING/FYVE/PHD"/>
</dbReference>
<accession>A0A388L4H4</accession>
<feature type="region of interest" description="Disordered" evidence="2">
    <location>
        <begin position="1264"/>
        <end position="1352"/>
    </location>
</feature>
<evidence type="ECO:0000256" key="2">
    <source>
        <dbReference type="SAM" id="MobiDB-lite"/>
    </source>
</evidence>
<dbReference type="GO" id="GO:0008270">
    <property type="term" value="F:zinc ion binding"/>
    <property type="evidence" value="ECO:0007669"/>
    <property type="project" value="UniProtKB-KW"/>
</dbReference>
<feature type="compositionally biased region" description="Polar residues" evidence="2">
    <location>
        <begin position="1110"/>
        <end position="1135"/>
    </location>
</feature>
<feature type="compositionally biased region" description="Polar residues" evidence="2">
    <location>
        <begin position="1293"/>
        <end position="1321"/>
    </location>
</feature>
<feature type="compositionally biased region" description="Pro residues" evidence="2">
    <location>
        <begin position="1338"/>
        <end position="1352"/>
    </location>
</feature>
<evidence type="ECO:0000313" key="4">
    <source>
        <dbReference type="EMBL" id="GBG77204.1"/>
    </source>
</evidence>
<feature type="domain" description="RING-type" evidence="3">
    <location>
        <begin position="837"/>
        <end position="872"/>
    </location>
</feature>
<dbReference type="InterPro" id="IPR011989">
    <property type="entry name" value="ARM-like"/>
</dbReference>
<comment type="caution">
    <text evidence="4">The sequence shown here is derived from an EMBL/GenBank/DDBJ whole genome shotgun (WGS) entry which is preliminary data.</text>
</comment>
<feature type="compositionally biased region" description="Polar residues" evidence="2">
    <location>
        <begin position="1267"/>
        <end position="1286"/>
    </location>
</feature>
<organism evidence="4 5">
    <name type="scientific">Chara braunii</name>
    <name type="common">Braun's stonewort</name>
    <dbReference type="NCBI Taxonomy" id="69332"/>
    <lineage>
        <taxon>Eukaryota</taxon>
        <taxon>Viridiplantae</taxon>
        <taxon>Streptophyta</taxon>
        <taxon>Charophyceae</taxon>
        <taxon>Charales</taxon>
        <taxon>Characeae</taxon>
        <taxon>Chara</taxon>
    </lineage>
</organism>
<keyword evidence="1" id="KW-0862">Zinc</keyword>
<dbReference type="SUPFAM" id="SSF57850">
    <property type="entry name" value="RING/U-box"/>
    <property type="match status" value="1"/>
</dbReference>
<dbReference type="Gramene" id="GBG77204">
    <property type="protein sequence ID" value="GBG77204"/>
    <property type="gene ID" value="CBR_g23531"/>
</dbReference>
<feature type="region of interest" description="Disordered" evidence="2">
    <location>
        <begin position="1100"/>
        <end position="1135"/>
    </location>
</feature>
<feature type="region of interest" description="Disordered" evidence="2">
    <location>
        <begin position="971"/>
        <end position="990"/>
    </location>
</feature>
<feature type="region of interest" description="Disordered" evidence="2">
    <location>
        <begin position="156"/>
        <end position="177"/>
    </location>
</feature>
<dbReference type="Gene3D" id="3.30.40.10">
    <property type="entry name" value="Zinc/RING finger domain, C3HC4 (zinc finger)"/>
    <property type="match status" value="2"/>
</dbReference>
<dbReference type="Pfam" id="PF13920">
    <property type="entry name" value="zf-C3HC4_3"/>
    <property type="match status" value="2"/>
</dbReference>
<evidence type="ECO:0000259" key="3">
    <source>
        <dbReference type="PROSITE" id="PS50089"/>
    </source>
</evidence>
<sequence length="1352" mass="141852">MATTCAWRAPGSGSEKASLTITAASMMTANRGAADADGAGSSSLDPNDEENQCNICLGEEGAPDTYFYPCGHKACDACVKKIRHSNIYKADKGVRCPFCRQVIESYSDQPPPRQRRPSSSGTSSGPNGSGNGNETVRQAYGRSGIVSIGDGNDYATPKNITGEAGTALKPGSRDSEWPQGYKFPTLRDGDDVVTMAFDRMGARHLDWMLRETFPKKYRVAKTCFEHLMSYSAKLAAHGTGNYVIQRMMDFAANHRGCHTEGDVIAGAYSRIVKSLTKDKGLVTLAQDPHGRFTAQRLIVSLKGEEELRLVMESIQGNMLKLAVDQFGVCLLERIVEVIIPSLNPPNPSMKPRVPPPAATKAAVQFCTELGSDEVPSVTLIKLGKHPLASILLVETIRWCLPREEGFIAARNISKLSAELAGSKGGNRLLQGILSLDVTEIAETLIMRLKGRYAGLALDYHGGGCKVVRACLATPSVDDYCRLEIVDEMLQLRSLSAIFEQPQAVDVLAFGLATLSGRMLTERLGFLAAHPRHHHEVRDLVDKYRQHIQEQGPLISLIRNLSGSLSGNPDRSISKSPMSSASFPPLAPLPNLGGVQRPPPPPHPLHPPPPTGYLCPPDTGFPNPLGPSYAPTGTPGPIGLFPPLSNPDPGTGAFNRTAAVGSAFSSESTQGLASLNIPTTGDSLNLSALTQTLPQSFKPPEGSQVPGAVLGTSSETGTGVAERWAVRSVSTSQDSGQGIGPSGGSSTYLPPHLRGSSPVNSAVTARVAAASAPSTKTENEEGLMAKDQTAGKNWASLGDDITGKSMQAGQTMEKPDLLRTRSDGKSAIDGKGREQGLCVVCNLKHINAVLMGCAHWCTCLACASKLSLCPMCDSPITGMLPVQIAADNSSSGKANTDNSATETIHLVSESVSASASEKEQVGNKVAFNNNGGPRIHESAYSAAGVTNKADVAGVAMSVSSALTSFYPSGGHAFSTSQEEMAPSSTAEPLSGSMLTRLLQPEEASGTPDSSGMGALEGTMAKPPTGPPSASAPLSTLHNRPPVSTLDQSWPPTGMSSNLVSGSGITTMPPSFMGTSGTMPAFSGMSSTEQVHPPPPLQYPPHPSHSPFPWHQGQSSHAQGLHAQQQPHDSTYRTFTSQAPYPNSSMYLSYSGLPPPRVGGNPMVYLQSPGLISSQSSVTGIPVTGSIAQPMLTAFQQPQVPVTIPPSPAPSNNSNTNMVLPYQVPVTQLPTVPGSHDHTIQSLEFNEVNSQGIVAAGSTLVQPVAPSTAPGSSLSNGGVVHQSQSTLSTGGGFAPQSQPSLPTGAAMQQSVSLAAVTSSNGSEQGAIRTAFRRPGTSLPKPAPYRPPGVYRPPM</sequence>
<dbReference type="InterPro" id="IPR051728">
    <property type="entry name" value="RING-FYVE_E3_ubiquitin-ligase"/>
</dbReference>
<dbReference type="PANTHER" id="PTHR14879">
    <property type="entry name" value="CASPASE REGULATOR, RING FINGER DOMAIN-CONTAINING"/>
    <property type="match status" value="1"/>
</dbReference>
<dbReference type="PANTHER" id="PTHR14879:SF5">
    <property type="entry name" value="RING-TYPE DOMAIN-CONTAINING PROTEIN"/>
    <property type="match status" value="1"/>
</dbReference>
<feature type="compositionally biased region" description="Polar residues" evidence="2">
    <location>
        <begin position="972"/>
        <end position="986"/>
    </location>
</feature>
<feature type="region of interest" description="Disordered" evidence="2">
    <location>
        <begin position="692"/>
        <end position="789"/>
    </location>
</feature>
<feature type="compositionally biased region" description="Low complexity" evidence="2">
    <location>
        <begin position="758"/>
        <end position="773"/>
    </location>
</feature>
<dbReference type="InterPro" id="IPR001841">
    <property type="entry name" value="Znf_RING"/>
</dbReference>
<keyword evidence="1" id="KW-0863">Zinc-finger</keyword>
<keyword evidence="5" id="KW-1185">Reference proteome</keyword>
<dbReference type="SMART" id="SM00184">
    <property type="entry name" value="RING"/>
    <property type="match status" value="2"/>
</dbReference>
<dbReference type="STRING" id="69332.A0A388L4H4"/>
<feature type="region of interest" description="Disordered" evidence="2">
    <location>
        <begin position="106"/>
        <end position="136"/>
    </location>
</feature>
<evidence type="ECO:0000256" key="1">
    <source>
        <dbReference type="PROSITE-ProRule" id="PRU00175"/>
    </source>
</evidence>
<reference evidence="4 5" key="1">
    <citation type="journal article" date="2018" name="Cell">
        <title>The Chara Genome: Secondary Complexity and Implications for Plant Terrestrialization.</title>
        <authorList>
            <person name="Nishiyama T."/>
            <person name="Sakayama H."/>
            <person name="Vries J.D."/>
            <person name="Buschmann H."/>
            <person name="Saint-Marcoux D."/>
            <person name="Ullrich K.K."/>
            <person name="Haas F.B."/>
            <person name="Vanderstraeten L."/>
            <person name="Becker D."/>
            <person name="Lang D."/>
            <person name="Vosolsobe S."/>
            <person name="Rombauts S."/>
            <person name="Wilhelmsson P.K.I."/>
            <person name="Janitza P."/>
            <person name="Kern R."/>
            <person name="Heyl A."/>
            <person name="Rumpler F."/>
            <person name="Villalobos L.I.A.C."/>
            <person name="Clay J.M."/>
            <person name="Skokan R."/>
            <person name="Toyoda A."/>
            <person name="Suzuki Y."/>
            <person name="Kagoshima H."/>
            <person name="Schijlen E."/>
            <person name="Tajeshwar N."/>
            <person name="Catarino B."/>
            <person name="Hetherington A.J."/>
            <person name="Saltykova A."/>
            <person name="Bonnot C."/>
            <person name="Breuninger H."/>
            <person name="Symeonidi A."/>
            <person name="Radhakrishnan G.V."/>
            <person name="Van Nieuwerburgh F."/>
            <person name="Deforce D."/>
            <person name="Chang C."/>
            <person name="Karol K.G."/>
            <person name="Hedrich R."/>
            <person name="Ulvskov P."/>
            <person name="Glockner G."/>
            <person name="Delwiche C.F."/>
            <person name="Petrasek J."/>
            <person name="Van de Peer Y."/>
            <person name="Friml J."/>
            <person name="Beilby M."/>
            <person name="Dolan L."/>
            <person name="Kohara Y."/>
            <person name="Sugano S."/>
            <person name="Fujiyama A."/>
            <person name="Delaux P.-M."/>
            <person name="Quint M."/>
            <person name="TheiBen G."/>
            <person name="Hagemann M."/>
            <person name="Harholt J."/>
            <person name="Dunand C."/>
            <person name="Zachgo S."/>
            <person name="Langdale J."/>
            <person name="Maumus F."/>
            <person name="Straeten D.V.D."/>
            <person name="Gould S.B."/>
            <person name="Rensing S.A."/>
        </authorList>
    </citation>
    <scope>NUCLEOTIDE SEQUENCE [LARGE SCALE GENOMIC DNA]</scope>
    <source>
        <strain evidence="4 5">S276</strain>
    </source>
</reference>
<feature type="domain" description="RING-type" evidence="3">
    <location>
        <begin position="53"/>
        <end position="100"/>
    </location>
</feature>
<feature type="compositionally biased region" description="Pro residues" evidence="2">
    <location>
        <begin position="596"/>
        <end position="610"/>
    </location>
</feature>
<gene>
    <name evidence="4" type="ORF">CBR_g23531</name>
</gene>
<dbReference type="Proteomes" id="UP000265515">
    <property type="component" value="Unassembled WGS sequence"/>
</dbReference>
<feature type="region of interest" description="Disordered" evidence="2">
    <location>
        <begin position="1000"/>
        <end position="1038"/>
    </location>
</feature>
<keyword evidence="1" id="KW-0479">Metal-binding</keyword>
<evidence type="ECO:0000313" key="5">
    <source>
        <dbReference type="Proteomes" id="UP000265515"/>
    </source>
</evidence>
<feature type="compositionally biased region" description="Polar residues" evidence="2">
    <location>
        <begin position="565"/>
        <end position="574"/>
    </location>
</feature>
<proteinExistence type="predicted"/>
<feature type="compositionally biased region" description="Low complexity" evidence="2">
    <location>
        <begin position="117"/>
        <end position="126"/>
    </location>
</feature>
<dbReference type="SMR" id="A0A388L4H4"/>
<dbReference type="SUPFAM" id="SSF48371">
    <property type="entry name" value="ARM repeat"/>
    <property type="match status" value="1"/>
</dbReference>
<feature type="region of interest" description="Disordered" evidence="2">
    <location>
        <begin position="565"/>
        <end position="653"/>
    </location>
</feature>
<dbReference type="EMBL" id="BFEA01000262">
    <property type="protein sequence ID" value="GBG77204.1"/>
    <property type="molecule type" value="Genomic_DNA"/>
</dbReference>